<dbReference type="PROSITE" id="PS50093">
    <property type="entry name" value="PKD"/>
    <property type="match status" value="1"/>
</dbReference>
<dbReference type="SUPFAM" id="SSF49313">
    <property type="entry name" value="Cadherin-like"/>
    <property type="match status" value="1"/>
</dbReference>
<dbReference type="Gene3D" id="2.60.40.680">
    <property type="match status" value="1"/>
</dbReference>
<dbReference type="InterPro" id="IPR013783">
    <property type="entry name" value="Ig-like_fold"/>
</dbReference>
<evidence type="ECO:0000313" key="7">
    <source>
        <dbReference type="EMBL" id="AKB38029.1"/>
    </source>
</evidence>
<evidence type="ECO:0000313" key="8">
    <source>
        <dbReference type="Proteomes" id="UP000033123"/>
    </source>
</evidence>
<dbReference type="InterPro" id="IPR000601">
    <property type="entry name" value="PKD_dom"/>
</dbReference>
<evidence type="ECO:0000256" key="3">
    <source>
        <dbReference type="ARBA" id="ARBA00022525"/>
    </source>
</evidence>
<dbReference type="InterPro" id="IPR036439">
    <property type="entry name" value="Dockerin_dom_sf"/>
</dbReference>
<dbReference type="SMART" id="SM00710">
    <property type="entry name" value="PbH1"/>
    <property type="match status" value="9"/>
</dbReference>
<dbReference type="CDD" id="cd08547">
    <property type="entry name" value="Type_II_cohesin"/>
    <property type="match status" value="1"/>
</dbReference>
<keyword evidence="3" id="KW-0964">Secreted</keyword>
<dbReference type="InterPro" id="IPR011050">
    <property type="entry name" value="Pectin_lyase_fold/virulence"/>
</dbReference>
<reference evidence="7 8" key="1">
    <citation type="submission" date="2014-07" db="EMBL/GenBank/DDBJ databases">
        <title>Methanogenic archaea and the global carbon cycle.</title>
        <authorList>
            <person name="Henriksen J.R."/>
            <person name="Luke J."/>
            <person name="Reinhart S."/>
            <person name="Benedict M.N."/>
            <person name="Youngblut N.D."/>
            <person name="Metcalf M.E."/>
            <person name="Whitaker R.J."/>
            <person name="Metcalf W.W."/>
        </authorList>
    </citation>
    <scope>NUCLEOTIDE SEQUENCE [LARGE SCALE GENOMIC DNA]</scope>
    <source>
        <strain evidence="7 8">C2J</strain>
    </source>
</reference>
<dbReference type="InterPro" id="IPR002105">
    <property type="entry name" value="Dockerin_1_rpt"/>
</dbReference>
<dbReference type="InterPro" id="IPR022409">
    <property type="entry name" value="PKD/Chitinase_dom"/>
</dbReference>
<dbReference type="PANTHER" id="PTHR40088">
    <property type="entry name" value="PECTATE LYASE (EUROFUNG)"/>
    <property type="match status" value="1"/>
</dbReference>
<dbReference type="STRING" id="1434118.MSSAC_3439"/>
<dbReference type="KEGG" id="msj:MSSAC_3439"/>
<name>A0A0E3PSA1_9EURY</name>
<dbReference type="GO" id="GO:0016020">
    <property type="term" value="C:membrane"/>
    <property type="evidence" value="ECO:0007669"/>
    <property type="project" value="InterPro"/>
</dbReference>
<dbReference type="Gene3D" id="1.10.1330.10">
    <property type="entry name" value="Dockerin domain"/>
    <property type="match status" value="1"/>
</dbReference>
<dbReference type="GO" id="GO:0004553">
    <property type="term" value="F:hydrolase activity, hydrolyzing O-glycosyl compounds"/>
    <property type="evidence" value="ECO:0007669"/>
    <property type="project" value="InterPro"/>
</dbReference>
<dbReference type="EMBL" id="CP009508">
    <property type="protein sequence ID" value="AKB38029.1"/>
    <property type="molecule type" value="Genomic_DNA"/>
</dbReference>
<feature type="region of interest" description="Disordered" evidence="5">
    <location>
        <begin position="606"/>
        <end position="625"/>
    </location>
</feature>
<dbReference type="Pfam" id="PF13229">
    <property type="entry name" value="Beta_helix"/>
    <property type="match status" value="1"/>
</dbReference>
<evidence type="ECO:0000256" key="4">
    <source>
        <dbReference type="ARBA" id="ARBA00022729"/>
    </source>
</evidence>
<gene>
    <name evidence="7" type="ORF">MSSAC_3439</name>
</gene>
<dbReference type="SUPFAM" id="SSF51126">
    <property type="entry name" value="Pectin lyase-like"/>
    <property type="match status" value="1"/>
</dbReference>
<dbReference type="Proteomes" id="UP000033123">
    <property type="component" value="Chromosome"/>
</dbReference>
<evidence type="ECO:0000259" key="6">
    <source>
        <dbReference type="PROSITE" id="PS50093"/>
    </source>
</evidence>
<dbReference type="PATRIC" id="fig|1434118.4.peg.4432"/>
<feature type="domain" description="PKD" evidence="6">
    <location>
        <begin position="617"/>
        <end position="707"/>
    </location>
</feature>
<dbReference type="GO" id="GO:0000272">
    <property type="term" value="P:polysaccharide catabolic process"/>
    <property type="evidence" value="ECO:0007669"/>
    <property type="project" value="InterPro"/>
</dbReference>
<dbReference type="AlphaFoldDB" id="A0A0E3PSA1"/>
<dbReference type="CDD" id="cd14254">
    <property type="entry name" value="Dockerin_II"/>
    <property type="match status" value="1"/>
</dbReference>
<dbReference type="SUPFAM" id="SSF63446">
    <property type="entry name" value="Type I dockerin domain"/>
    <property type="match status" value="1"/>
</dbReference>
<dbReference type="InterPro" id="IPR018247">
    <property type="entry name" value="EF_Hand_1_Ca_BS"/>
</dbReference>
<dbReference type="InterPro" id="IPR035986">
    <property type="entry name" value="PKD_dom_sf"/>
</dbReference>
<dbReference type="InterPro" id="IPR006626">
    <property type="entry name" value="PbH1"/>
</dbReference>
<dbReference type="Gene3D" id="2.160.20.10">
    <property type="entry name" value="Single-stranded right-handed beta-helix, Pectin lyase-like"/>
    <property type="match status" value="2"/>
</dbReference>
<evidence type="ECO:0000256" key="2">
    <source>
        <dbReference type="ARBA" id="ARBA00016512"/>
    </source>
</evidence>
<accession>A0A0E3PSA1</accession>
<proteinExistence type="predicted"/>
<dbReference type="GO" id="GO:0030246">
    <property type="term" value="F:carbohydrate binding"/>
    <property type="evidence" value="ECO:0007669"/>
    <property type="project" value="InterPro"/>
</dbReference>
<dbReference type="Pfam" id="PF17957">
    <property type="entry name" value="Big_7"/>
    <property type="match status" value="1"/>
</dbReference>
<keyword evidence="4" id="KW-0732">Signal</keyword>
<dbReference type="Pfam" id="PF05345">
    <property type="entry name" value="He_PIG"/>
    <property type="match status" value="1"/>
</dbReference>
<evidence type="ECO:0000256" key="5">
    <source>
        <dbReference type="SAM" id="MobiDB-lite"/>
    </source>
</evidence>
<dbReference type="Pfam" id="PF00404">
    <property type="entry name" value="Dockerin_1"/>
    <property type="match status" value="1"/>
</dbReference>
<dbReference type="InterPro" id="IPR039448">
    <property type="entry name" value="Beta_helix"/>
</dbReference>
<dbReference type="PROSITE" id="PS00018">
    <property type="entry name" value="EF_HAND_1"/>
    <property type="match status" value="2"/>
</dbReference>
<dbReference type="Pfam" id="PF18911">
    <property type="entry name" value="PKD_4"/>
    <property type="match status" value="1"/>
</dbReference>
<dbReference type="SMART" id="SM00089">
    <property type="entry name" value="PKD"/>
    <property type="match status" value="2"/>
</dbReference>
<dbReference type="CDD" id="cd00146">
    <property type="entry name" value="PKD"/>
    <property type="match status" value="1"/>
</dbReference>
<dbReference type="InterPro" id="IPR052052">
    <property type="entry name" value="Polysaccharide_Lyase_9"/>
</dbReference>
<dbReference type="Gene3D" id="2.60.40.10">
    <property type="entry name" value="Immunoglobulins"/>
    <property type="match status" value="3"/>
</dbReference>
<dbReference type="PANTHER" id="PTHR40088:SF2">
    <property type="entry name" value="SECRETED SUGAR HYDROLASE"/>
    <property type="match status" value="1"/>
</dbReference>
<dbReference type="HOGENOM" id="CLU_302008_0_0_2"/>
<evidence type="ECO:0000256" key="1">
    <source>
        <dbReference type="ARBA" id="ARBA00004613"/>
    </source>
</evidence>
<protein>
    <recommendedName>
        <fullName evidence="2">Probable pectate lyase C</fullName>
    </recommendedName>
</protein>
<organism evidence="7 8">
    <name type="scientific">Methanosarcina siciliae C2J</name>
    <dbReference type="NCBI Taxonomy" id="1434118"/>
    <lineage>
        <taxon>Archaea</taxon>
        <taxon>Methanobacteriati</taxon>
        <taxon>Methanobacteriota</taxon>
        <taxon>Stenosarchaea group</taxon>
        <taxon>Methanomicrobia</taxon>
        <taxon>Methanosarcinales</taxon>
        <taxon>Methanosarcinaceae</taxon>
        <taxon>Methanosarcina</taxon>
    </lineage>
</organism>
<feature type="compositionally biased region" description="Polar residues" evidence="5">
    <location>
        <begin position="607"/>
        <end position="625"/>
    </location>
</feature>
<dbReference type="SUPFAM" id="SSF49384">
    <property type="entry name" value="Carbohydrate-binding domain"/>
    <property type="match status" value="1"/>
</dbReference>
<dbReference type="GO" id="GO:0005576">
    <property type="term" value="C:extracellular region"/>
    <property type="evidence" value="ECO:0007669"/>
    <property type="project" value="UniProtKB-SubCell"/>
</dbReference>
<dbReference type="GO" id="GO:0005509">
    <property type="term" value="F:calcium ion binding"/>
    <property type="evidence" value="ECO:0007669"/>
    <property type="project" value="InterPro"/>
</dbReference>
<dbReference type="SUPFAM" id="SSF49299">
    <property type="entry name" value="PKD domain"/>
    <property type="match status" value="1"/>
</dbReference>
<sequence>MSIMNLVTTVINKEKCLYEFLIRKKKNIMFNCTMIFKPLALTIFLLSTFLVMSIPANAADYFVATSGSDKNPGTLDNPLRNISYAVNKAIAGDTIYLINGTWTNEHVVFENCGTINNPIRLIKYNGTVKLDGLDRTGNGIYLKDKSYIVIDGLHIKNYLTGIYIQDSASDVEISNLTISDISKSGIQFYGTKDYSINNISIHDFKIFRFGSLKSAPCSGISHEFGFNNSHDIEIYNFEIADANSNGAGIRFRRASNLHIHDGKIYNMASGQDGIYLGTSLSNSIIENVTIKNTGWHGIGLNSGDYINDTSEKYLYNNTIKNCIICYPGHNAIDFHTGNVNSTVENVTIFGSPEGLQGINYMWNGTGLTVRNTNISGLLKGMYLLQPNASIWDCTIANISEGAIYITKPNVDINNCNFSGSNYVQTFWIAANNFTINNTRMGERKTVRVAAGSGTLLDIIDSEYTINGNNATVTIEYTDGTVFSVTKSPYVLNPLWAQNCSYSIFNAPVTATTIKVISYPMTVRPSTEPVIINVNKFDTTLSVENLLVNFTVNSPDDNNVLFNIGELKPENYYLIKRDGSNFTLLKANSSGQIQFSNSKWPKEHTFTVEETSNPSNESPISSAGSNQTVPFGSTVYFNGSESTGNNIVSYSWDFDASNGIQQDATGPIVNHTYETAGEYTVTLTVTDANGNTDSDTCTITVLEKSKATKVHISSPNITLPGKTFTVDILIDPSISINGAQLDILFDSSMVSITGVTEGDIFKQSEASTVFNSGTIDNSAGIVKNVYGYILGAVKVSAPGTFATVDLTAGNRTGMAEFNLSNVIISDTSSRSAPYTVTNASVLIDTAPVMDPICYLKSVDEKSALTFKVTAKDADGDKLILSASGLPEGAEFNTGSGDFSWTPAVGQAGVYTFTFEVSDGYLTDSENVTVTVNKLNNPPVIDSFEPPDGSSFSEGERIEVSVNASDADGQALSYSIRIDGVEYSTENTYVWETGYSSSGNHTIEVAVSDGIEKVTEQNNIYINNYHPRWDVNQDGVVNILDITVIAQNYGSSTVKPYPRWDVNQDGVINIQDLTLAGYYFGETVV</sequence>
<dbReference type="InterPro" id="IPR015919">
    <property type="entry name" value="Cadherin-like_sf"/>
</dbReference>
<dbReference type="InterPro" id="IPR012334">
    <property type="entry name" value="Pectin_lyas_fold"/>
</dbReference>
<dbReference type="GO" id="GO:0016837">
    <property type="term" value="F:carbon-oxygen lyase activity, acting on polysaccharides"/>
    <property type="evidence" value="ECO:0007669"/>
    <property type="project" value="TreeGrafter"/>
</dbReference>
<dbReference type="InterPro" id="IPR008965">
    <property type="entry name" value="CBM2/CBM3_carb-bd_dom_sf"/>
</dbReference>
<comment type="subcellular location">
    <subcellularLocation>
        <location evidence="1">Secreted</location>
    </subcellularLocation>
</comment>